<protein>
    <submittedName>
        <fullName evidence="3">Uncharacterized protein</fullName>
    </submittedName>
</protein>
<sequence length="116" mass="13343">MPVGRRRAREKNQDDLSLTTNGESYTSYQFISIVQDPQLNVSILLLFPLTEIFPLLLLLLLLIFSGPKTYGGSYLSILLVIFFQTPDWWFSTRTASEMKIWSSFPFCRCNSCSYIA</sequence>
<dbReference type="Proteomes" id="UP001054945">
    <property type="component" value="Unassembled WGS sequence"/>
</dbReference>
<keyword evidence="4" id="KW-1185">Reference proteome</keyword>
<reference evidence="3 4" key="1">
    <citation type="submission" date="2021-06" db="EMBL/GenBank/DDBJ databases">
        <title>Caerostris extrusa draft genome.</title>
        <authorList>
            <person name="Kono N."/>
            <person name="Arakawa K."/>
        </authorList>
    </citation>
    <scope>NUCLEOTIDE SEQUENCE [LARGE SCALE GENOMIC DNA]</scope>
</reference>
<feature type="transmembrane region" description="Helical" evidence="2">
    <location>
        <begin position="70"/>
        <end position="90"/>
    </location>
</feature>
<feature type="region of interest" description="Disordered" evidence="1">
    <location>
        <begin position="1"/>
        <end position="20"/>
    </location>
</feature>
<proteinExistence type="predicted"/>
<accession>A0AAV4TBV0</accession>
<dbReference type="EMBL" id="BPLR01010830">
    <property type="protein sequence ID" value="GIY42297.1"/>
    <property type="molecule type" value="Genomic_DNA"/>
</dbReference>
<keyword evidence="2" id="KW-1133">Transmembrane helix</keyword>
<feature type="transmembrane region" description="Helical" evidence="2">
    <location>
        <begin position="43"/>
        <end position="64"/>
    </location>
</feature>
<organism evidence="3 4">
    <name type="scientific">Caerostris extrusa</name>
    <name type="common">Bark spider</name>
    <name type="synonym">Caerostris bankana</name>
    <dbReference type="NCBI Taxonomy" id="172846"/>
    <lineage>
        <taxon>Eukaryota</taxon>
        <taxon>Metazoa</taxon>
        <taxon>Ecdysozoa</taxon>
        <taxon>Arthropoda</taxon>
        <taxon>Chelicerata</taxon>
        <taxon>Arachnida</taxon>
        <taxon>Araneae</taxon>
        <taxon>Araneomorphae</taxon>
        <taxon>Entelegynae</taxon>
        <taxon>Araneoidea</taxon>
        <taxon>Araneidae</taxon>
        <taxon>Caerostris</taxon>
    </lineage>
</organism>
<dbReference type="AlphaFoldDB" id="A0AAV4TBV0"/>
<keyword evidence="2" id="KW-0472">Membrane</keyword>
<evidence type="ECO:0000256" key="1">
    <source>
        <dbReference type="SAM" id="MobiDB-lite"/>
    </source>
</evidence>
<keyword evidence="2" id="KW-0812">Transmembrane</keyword>
<evidence type="ECO:0000313" key="4">
    <source>
        <dbReference type="Proteomes" id="UP001054945"/>
    </source>
</evidence>
<comment type="caution">
    <text evidence="3">The sequence shown here is derived from an EMBL/GenBank/DDBJ whole genome shotgun (WGS) entry which is preliminary data.</text>
</comment>
<name>A0AAV4TBV0_CAEEX</name>
<gene>
    <name evidence="3" type="ORF">CEXT_269871</name>
</gene>
<evidence type="ECO:0000256" key="2">
    <source>
        <dbReference type="SAM" id="Phobius"/>
    </source>
</evidence>
<evidence type="ECO:0000313" key="3">
    <source>
        <dbReference type="EMBL" id="GIY42297.1"/>
    </source>
</evidence>